<accession>A0A2A2M4B4</accession>
<sequence>MLGGLGAALRREARRLVEDQRLQILVDHHLAREGDLVFAQRRPFALRLGDDGACLVLYLGFGRRHAQRLARLDPIARRRARAIDAQLAGPRPFGDGSEARVGQMPLEPAIQPDAVVVIADVELANAALVAAHATALPNRPRASISPANSAPIAPATDTKTYSAAVATAPRSTSHADP</sequence>
<gene>
    <name evidence="2" type="ORF">WR25_01817</name>
</gene>
<evidence type="ECO:0000313" key="3">
    <source>
        <dbReference type="Proteomes" id="UP000218231"/>
    </source>
</evidence>
<proteinExistence type="predicted"/>
<evidence type="ECO:0000256" key="1">
    <source>
        <dbReference type="SAM" id="MobiDB-lite"/>
    </source>
</evidence>
<comment type="caution">
    <text evidence="2">The sequence shown here is derived from an EMBL/GenBank/DDBJ whole genome shotgun (WGS) entry which is preliminary data.</text>
</comment>
<dbReference type="AlphaFoldDB" id="A0A2A2M4B4"/>
<reference evidence="2 3" key="1">
    <citation type="journal article" date="2017" name="Curr. Biol.">
        <title>Genome architecture and evolution of a unichromosomal asexual nematode.</title>
        <authorList>
            <person name="Fradin H."/>
            <person name="Zegar C."/>
            <person name="Gutwein M."/>
            <person name="Lucas J."/>
            <person name="Kovtun M."/>
            <person name="Corcoran D."/>
            <person name="Baugh L.R."/>
            <person name="Kiontke K."/>
            <person name="Gunsalus K."/>
            <person name="Fitch D.H."/>
            <person name="Piano F."/>
        </authorList>
    </citation>
    <scope>NUCLEOTIDE SEQUENCE [LARGE SCALE GENOMIC DNA]</scope>
    <source>
        <strain evidence="2">PF1309</strain>
    </source>
</reference>
<feature type="region of interest" description="Disordered" evidence="1">
    <location>
        <begin position="139"/>
        <end position="177"/>
    </location>
</feature>
<name>A0A2A2M4B4_9BILA</name>
<evidence type="ECO:0000313" key="2">
    <source>
        <dbReference type="EMBL" id="PAV93269.1"/>
    </source>
</evidence>
<dbReference type="Proteomes" id="UP000218231">
    <property type="component" value="Unassembled WGS sequence"/>
</dbReference>
<feature type="compositionally biased region" description="Low complexity" evidence="1">
    <location>
        <begin position="139"/>
        <end position="155"/>
    </location>
</feature>
<organism evidence="2 3">
    <name type="scientific">Diploscapter pachys</name>
    <dbReference type="NCBI Taxonomy" id="2018661"/>
    <lineage>
        <taxon>Eukaryota</taxon>
        <taxon>Metazoa</taxon>
        <taxon>Ecdysozoa</taxon>
        <taxon>Nematoda</taxon>
        <taxon>Chromadorea</taxon>
        <taxon>Rhabditida</taxon>
        <taxon>Rhabditina</taxon>
        <taxon>Rhabditomorpha</taxon>
        <taxon>Rhabditoidea</taxon>
        <taxon>Rhabditidae</taxon>
        <taxon>Diploscapter</taxon>
    </lineage>
</organism>
<dbReference type="EMBL" id="LIAE01005534">
    <property type="protein sequence ID" value="PAV93269.1"/>
    <property type="molecule type" value="Genomic_DNA"/>
</dbReference>
<protein>
    <submittedName>
        <fullName evidence="2">Uncharacterized protein</fullName>
    </submittedName>
</protein>
<keyword evidence="3" id="KW-1185">Reference proteome</keyword>